<proteinExistence type="predicted"/>
<evidence type="ECO:0000313" key="1">
    <source>
        <dbReference type="EMBL" id="AIZ41340.1"/>
    </source>
</evidence>
<dbReference type="GeneID" id="78060479"/>
<dbReference type="AlphaFoldDB" id="A0AAU8RV05"/>
<protein>
    <submittedName>
        <fullName evidence="1">Uncharacterized protein</fullName>
    </submittedName>
</protein>
<organism evidence="1 2">
    <name type="scientific">Cellulophaga baltica 18</name>
    <dbReference type="NCBI Taxonomy" id="1348584"/>
    <lineage>
        <taxon>Bacteria</taxon>
        <taxon>Pseudomonadati</taxon>
        <taxon>Bacteroidota</taxon>
        <taxon>Flavobacteriia</taxon>
        <taxon>Flavobacteriales</taxon>
        <taxon>Flavobacteriaceae</taxon>
        <taxon>Cellulophaga</taxon>
    </lineage>
</organism>
<accession>A0AAU8RV05</accession>
<sequence>MNDINTIYYNDFGIAFQWKRNLGKDFKKVQLVFKDTGMYLTPGELMHFSSKVDDTLDNLCLCYDCQNKETCKSYLLQTPLGQLSFALTYAELEKIKDLITGTIFQLRLDTMLKNQSIDFD</sequence>
<dbReference type="RefSeq" id="WP_024481986.1">
    <property type="nucleotide sequence ID" value="NZ_CP009976.1"/>
</dbReference>
<dbReference type="KEGG" id="cbat:M666_07000"/>
<reference evidence="1 2" key="1">
    <citation type="journal article" date="2014" name="Environ. Microbiol.">
        <title>Contrasting genomic patterns and infection strategies of two co-existing Bacteroidetes podovirus genera.</title>
        <authorList>
            <person name="Holmfeldt K."/>
            <person name="Howard-Varona C."/>
            <person name="Solonenko N."/>
            <person name="Sullivan M.B."/>
        </authorList>
    </citation>
    <scope>NUCLEOTIDE SEQUENCE [LARGE SCALE GENOMIC DNA]</scope>
    <source>
        <strain evidence="1 2">18</strain>
    </source>
</reference>
<dbReference type="Proteomes" id="UP000030786">
    <property type="component" value="Chromosome"/>
</dbReference>
<name>A0AAU8RV05_9FLAO</name>
<gene>
    <name evidence="1" type="ORF">M666_07000</name>
</gene>
<evidence type="ECO:0000313" key="2">
    <source>
        <dbReference type="Proteomes" id="UP000030786"/>
    </source>
</evidence>
<dbReference type="EMBL" id="CP009976">
    <property type="protein sequence ID" value="AIZ41340.1"/>
    <property type="molecule type" value="Genomic_DNA"/>
</dbReference>